<protein>
    <recommendedName>
        <fullName evidence="10">Odorant receptor</fullName>
    </recommendedName>
</protein>
<feature type="transmembrane region" description="Helical" evidence="10">
    <location>
        <begin position="181"/>
        <end position="198"/>
    </location>
</feature>
<dbReference type="GO" id="GO:0004984">
    <property type="term" value="F:olfactory receptor activity"/>
    <property type="evidence" value="ECO:0007669"/>
    <property type="project" value="InterPro"/>
</dbReference>
<dbReference type="InterPro" id="IPR004117">
    <property type="entry name" value="7tm6_olfct_rcpt"/>
</dbReference>
<evidence type="ECO:0000256" key="7">
    <source>
        <dbReference type="ARBA" id="ARBA00023136"/>
    </source>
</evidence>
<feature type="transmembrane region" description="Helical" evidence="10">
    <location>
        <begin position="136"/>
        <end position="154"/>
    </location>
</feature>
<dbReference type="Proteomes" id="UP000786811">
    <property type="component" value="Unassembled WGS sequence"/>
</dbReference>
<dbReference type="AlphaFoldDB" id="A0A8J2HN11"/>
<feature type="transmembrane region" description="Helical" evidence="10">
    <location>
        <begin position="301"/>
        <end position="326"/>
    </location>
</feature>
<keyword evidence="6 10" id="KW-1133">Transmembrane helix</keyword>
<evidence type="ECO:0000256" key="2">
    <source>
        <dbReference type="ARBA" id="ARBA00022475"/>
    </source>
</evidence>
<organism evidence="11 12">
    <name type="scientific">Cotesia congregata</name>
    <name type="common">Parasitoid wasp</name>
    <name type="synonym">Apanteles congregatus</name>
    <dbReference type="NCBI Taxonomy" id="51543"/>
    <lineage>
        <taxon>Eukaryota</taxon>
        <taxon>Metazoa</taxon>
        <taxon>Ecdysozoa</taxon>
        <taxon>Arthropoda</taxon>
        <taxon>Hexapoda</taxon>
        <taxon>Insecta</taxon>
        <taxon>Pterygota</taxon>
        <taxon>Neoptera</taxon>
        <taxon>Endopterygota</taxon>
        <taxon>Hymenoptera</taxon>
        <taxon>Apocrita</taxon>
        <taxon>Ichneumonoidea</taxon>
        <taxon>Braconidae</taxon>
        <taxon>Microgastrinae</taxon>
        <taxon>Cotesia</taxon>
    </lineage>
</organism>
<feature type="transmembrane region" description="Helical" evidence="10">
    <location>
        <begin position="380"/>
        <end position="399"/>
    </location>
</feature>
<comment type="subcellular location">
    <subcellularLocation>
        <location evidence="1 10">Cell membrane</location>
        <topology evidence="1 10">Multi-pass membrane protein</topology>
    </subcellularLocation>
</comment>
<feature type="transmembrane region" description="Helical" evidence="10">
    <location>
        <begin position="41"/>
        <end position="63"/>
    </location>
</feature>
<comment type="similarity">
    <text evidence="10">Belongs to the insect chemoreceptor superfamily. Heteromeric odorant receptor channel (TC 1.A.69) family.</text>
</comment>
<keyword evidence="7 10" id="KW-0472">Membrane</keyword>
<keyword evidence="8 10" id="KW-0675">Receptor</keyword>
<evidence type="ECO:0000256" key="5">
    <source>
        <dbReference type="ARBA" id="ARBA00022725"/>
    </source>
</evidence>
<dbReference type="EMBL" id="CAJNRD030001123">
    <property type="protein sequence ID" value="CAG5101724.1"/>
    <property type="molecule type" value="Genomic_DNA"/>
</dbReference>
<evidence type="ECO:0000256" key="6">
    <source>
        <dbReference type="ARBA" id="ARBA00022989"/>
    </source>
</evidence>
<dbReference type="PANTHER" id="PTHR21137">
    <property type="entry name" value="ODORANT RECEPTOR"/>
    <property type="match status" value="1"/>
</dbReference>
<dbReference type="PANTHER" id="PTHR21137:SF35">
    <property type="entry name" value="ODORANT RECEPTOR 19A-RELATED"/>
    <property type="match status" value="1"/>
</dbReference>
<dbReference type="GO" id="GO:0007165">
    <property type="term" value="P:signal transduction"/>
    <property type="evidence" value="ECO:0007669"/>
    <property type="project" value="UniProtKB-KW"/>
</dbReference>
<dbReference type="GO" id="GO:0005549">
    <property type="term" value="F:odorant binding"/>
    <property type="evidence" value="ECO:0007669"/>
    <property type="project" value="InterPro"/>
</dbReference>
<evidence type="ECO:0000256" key="1">
    <source>
        <dbReference type="ARBA" id="ARBA00004651"/>
    </source>
</evidence>
<keyword evidence="4 10" id="KW-0812">Transmembrane</keyword>
<evidence type="ECO:0000256" key="9">
    <source>
        <dbReference type="ARBA" id="ARBA00023224"/>
    </source>
</evidence>
<sequence>MKNVSVDTHRKFLKINFFVLRYTGIWPLLPSAKIGWKILNIFYKYFNLIAYIFYLITVGADALANVTDLTIFGCDGCFFFGTSMMVYKSYKFSVRQKEITKLTDEVYGPIDILLQSSDRGIVINIKRQLFYETIQLYSLYISIVITTFALIFLVPREKGLLPIRAIYPFDTTVSPNYELTIFYQFYCVAYILLMALTVDSTMIGLMRWLTIQVLALTNNYKNCDSKLTKRAGLISPDESYRTFSEINLLKIKDQENLICKFLAFKEQEIKDCNDNFTGRFKTCIRNYERIRKIVNNVNTTFSVFLLIQFATSLLIICLNGFMIILADTLTHNQWMSGWECAYERNNNNELSNLVTTSMIPTLKPLQFKAGDMFALSMPTFLMIVKSSYSTLVLLTTVVADG</sequence>
<keyword evidence="2" id="KW-1003">Cell membrane</keyword>
<proteinExistence type="inferred from homology"/>
<evidence type="ECO:0000256" key="8">
    <source>
        <dbReference type="ARBA" id="ARBA00023170"/>
    </source>
</evidence>
<keyword evidence="9 10" id="KW-0807">Transducer</keyword>
<evidence type="ECO:0000256" key="4">
    <source>
        <dbReference type="ARBA" id="ARBA00022692"/>
    </source>
</evidence>
<dbReference type="GO" id="GO:0005886">
    <property type="term" value="C:plasma membrane"/>
    <property type="evidence" value="ECO:0007669"/>
    <property type="project" value="UniProtKB-SubCell"/>
</dbReference>
<name>A0A8J2HN11_COTCN</name>
<accession>A0A8J2HN11</accession>
<feature type="transmembrane region" description="Helical" evidence="10">
    <location>
        <begin position="69"/>
        <end position="87"/>
    </location>
</feature>
<evidence type="ECO:0000256" key="3">
    <source>
        <dbReference type="ARBA" id="ARBA00022606"/>
    </source>
</evidence>
<comment type="caution">
    <text evidence="10">Lacks conserved residue(s) required for the propagation of feature annotation.</text>
</comment>
<reference evidence="11" key="1">
    <citation type="submission" date="2021-04" db="EMBL/GenBank/DDBJ databases">
        <authorList>
            <person name="Chebbi M.A.C M."/>
        </authorList>
    </citation>
    <scope>NUCLEOTIDE SEQUENCE</scope>
</reference>
<keyword evidence="5 10" id="KW-0552">Olfaction</keyword>
<keyword evidence="3 10" id="KW-0716">Sensory transduction</keyword>
<keyword evidence="12" id="KW-1185">Reference proteome</keyword>
<evidence type="ECO:0000313" key="11">
    <source>
        <dbReference type="EMBL" id="CAG5101724.1"/>
    </source>
</evidence>
<comment type="caution">
    <text evidence="11">The sequence shown here is derived from an EMBL/GenBank/DDBJ whole genome shotgun (WGS) entry which is preliminary data.</text>
</comment>
<evidence type="ECO:0000256" key="10">
    <source>
        <dbReference type="RuleBase" id="RU351113"/>
    </source>
</evidence>
<gene>
    <name evidence="11" type="ORF">HICCMSTLAB_LOCUS10626</name>
</gene>
<evidence type="ECO:0000313" key="12">
    <source>
        <dbReference type="Proteomes" id="UP000786811"/>
    </source>
</evidence>
<dbReference type="Pfam" id="PF02949">
    <property type="entry name" value="7tm_6"/>
    <property type="match status" value="1"/>
</dbReference>
<dbReference type="OrthoDB" id="8117390at2759"/>